<dbReference type="EMBL" id="HBUF01028529">
    <property type="protein sequence ID" value="CAG6613777.1"/>
    <property type="molecule type" value="Transcribed_RNA"/>
</dbReference>
<dbReference type="Gene3D" id="1.10.287.110">
    <property type="entry name" value="DnaJ domain"/>
    <property type="match status" value="1"/>
</dbReference>
<sequence length="283" mass="33813">MFESKELLRNFLVFINLVSLILTVSQGSDSRKNTSNNIERIKCWNCEQSISPNVNICPYCYAPQRPNYKRNYFDLFNLPLTYSVLGDIKFSNKLQRRFLNFQYKVNPELYENNSKQAQDIAREHYEYMRKKFLLLQNPVKRAVYLLSLHNITIGENVTATNETISKTNANWLKRIAFMHNKMMEAIKLPHFEKAKEMIQSVVDKLLLKVNTLFKQGRLDQAKEFVIILRDCDNVKRRLKKKRRLFDSYEELTENYILVEPGLVEQFLNDTKFLQHFKENYEYY</sequence>
<proteinExistence type="predicted"/>
<dbReference type="GO" id="GO:0005739">
    <property type="term" value="C:mitochondrion"/>
    <property type="evidence" value="ECO:0007669"/>
    <property type="project" value="TreeGrafter"/>
</dbReference>
<evidence type="ECO:0000313" key="2">
    <source>
        <dbReference type="EMBL" id="CAG6613777.1"/>
    </source>
</evidence>
<dbReference type="EMBL" id="HBUF01028526">
    <property type="protein sequence ID" value="CAG6613774.1"/>
    <property type="molecule type" value="Transcribed_RNA"/>
</dbReference>
<protein>
    <submittedName>
        <fullName evidence="2">Iron-sulfur cluster co-chaperone protein HscB, mitochondrial</fullName>
    </submittedName>
</protein>
<dbReference type="AlphaFoldDB" id="A0A8D8PSN1"/>
<dbReference type="EMBL" id="HBUF01028528">
    <property type="protein sequence ID" value="CAG6613776.1"/>
    <property type="molecule type" value="Transcribed_RNA"/>
</dbReference>
<name>A0A8D8PSN1_9HEMI</name>
<dbReference type="InterPro" id="IPR004640">
    <property type="entry name" value="HscB"/>
</dbReference>
<reference evidence="2" key="1">
    <citation type="submission" date="2021-05" db="EMBL/GenBank/DDBJ databases">
        <authorList>
            <person name="Alioto T."/>
            <person name="Alioto T."/>
            <person name="Gomez Garrido J."/>
        </authorList>
    </citation>
    <scope>NUCLEOTIDE SEQUENCE</scope>
</reference>
<accession>A0A8D8PSN1</accession>
<dbReference type="InterPro" id="IPR036869">
    <property type="entry name" value="J_dom_sf"/>
</dbReference>
<feature type="chain" id="PRO_5033670722" evidence="1">
    <location>
        <begin position="28"/>
        <end position="283"/>
    </location>
</feature>
<keyword evidence="1" id="KW-0732">Signal</keyword>
<dbReference type="SUPFAM" id="SSF46565">
    <property type="entry name" value="Chaperone J-domain"/>
    <property type="match status" value="1"/>
</dbReference>
<dbReference type="PANTHER" id="PTHR14021:SF15">
    <property type="entry name" value="IRON-SULFUR CLUSTER CO-CHAPERONE PROTEIN HSCB"/>
    <property type="match status" value="1"/>
</dbReference>
<dbReference type="PANTHER" id="PTHR14021">
    <property type="entry name" value="IRON-SULFUR CLUSTER CO-CHAPERONE PROTEIN HSCB"/>
    <property type="match status" value="1"/>
</dbReference>
<dbReference type="GO" id="GO:0001671">
    <property type="term" value="F:ATPase activator activity"/>
    <property type="evidence" value="ECO:0007669"/>
    <property type="project" value="InterPro"/>
</dbReference>
<evidence type="ECO:0000256" key="1">
    <source>
        <dbReference type="SAM" id="SignalP"/>
    </source>
</evidence>
<dbReference type="EMBL" id="HBUF01028527">
    <property type="protein sequence ID" value="CAG6613775.1"/>
    <property type="molecule type" value="Transcribed_RNA"/>
</dbReference>
<dbReference type="GO" id="GO:0051087">
    <property type="term" value="F:protein-folding chaperone binding"/>
    <property type="evidence" value="ECO:0007669"/>
    <property type="project" value="InterPro"/>
</dbReference>
<dbReference type="GO" id="GO:0044571">
    <property type="term" value="P:[2Fe-2S] cluster assembly"/>
    <property type="evidence" value="ECO:0007669"/>
    <property type="project" value="InterPro"/>
</dbReference>
<organism evidence="2">
    <name type="scientific">Cacopsylla melanoneura</name>
    <dbReference type="NCBI Taxonomy" id="428564"/>
    <lineage>
        <taxon>Eukaryota</taxon>
        <taxon>Metazoa</taxon>
        <taxon>Ecdysozoa</taxon>
        <taxon>Arthropoda</taxon>
        <taxon>Hexapoda</taxon>
        <taxon>Insecta</taxon>
        <taxon>Pterygota</taxon>
        <taxon>Neoptera</taxon>
        <taxon>Paraneoptera</taxon>
        <taxon>Hemiptera</taxon>
        <taxon>Sternorrhyncha</taxon>
        <taxon>Psylloidea</taxon>
        <taxon>Psyllidae</taxon>
        <taxon>Psyllinae</taxon>
        <taxon>Cacopsylla</taxon>
    </lineage>
</organism>
<feature type="signal peptide" evidence="1">
    <location>
        <begin position="1"/>
        <end position="27"/>
    </location>
</feature>